<proteinExistence type="predicted"/>
<accession>A0AAV9G203</accession>
<dbReference type="AlphaFoldDB" id="A0AAV9G203"/>
<evidence type="ECO:0000313" key="2">
    <source>
        <dbReference type="EMBL" id="KAK4442495.1"/>
    </source>
</evidence>
<gene>
    <name evidence="2" type="ORF">QBC34DRAFT_24389</name>
</gene>
<evidence type="ECO:0000256" key="1">
    <source>
        <dbReference type="SAM" id="MobiDB-lite"/>
    </source>
</evidence>
<dbReference type="PROSITE" id="PS51257">
    <property type="entry name" value="PROKAR_LIPOPROTEIN"/>
    <property type="match status" value="1"/>
</dbReference>
<organism evidence="2 3">
    <name type="scientific">Podospora aff. communis PSN243</name>
    <dbReference type="NCBI Taxonomy" id="3040156"/>
    <lineage>
        <taxon>Eukaryota</taxon>
        <taxon>Fungi</taxon>
        <taxon>Dikarya</taxon>
        <taxon>Ascomycota</taxon>
        <taxon>Pezizomycotina</taxon>
        <taxon>Sordariomycetes</taxon>
        <taxon>Sordariomycetidae</taxon>
        <taxon>Sordariales</taxon>
        <taxon>Podosporaceae</taxon>
        <taxon>Podospora</taxon>
    </lineage>
</organism>
<dbReference type="Proteomes" id="UP001321760">
    <property type="component" value="Unassembled WGS sequence"/>
</dbReference>
<keyword evidence="3" id="KW-1185">Reference proteome</keyword>
<name>A0AAV9G203_9PEZI</name>
<evidence type="ECO:0000313" key="3">
    <source>
        <dbReference type="Proteomes" id="UP001321760"/>
    </source>
</evidence>
<sequence>MASKKKMKAPASTRFDESQLSQNPLACPFSYGCQKSFSDLGKLGQHLKKSHGAWYNCESCGQSLKVGKHHGYGKIQSKQSRHQCTPGAIPQQVDVLDEEKLGQLKKLGKERNLDREERLRRTYEICGVSTPECYHVRPLHGESQCTNTPISEDSPPAPVRPGRRGFVTPEVAGPDIPPPTQPLTAEAVNYNQNFLSQRGQRYSISGRNTKTGSDSGYASMIAPYTASATAPCTTDVRRAEASDYFLMGAGSGLEQTSEYVPGYDDVFRPLSGCSDSDEDGAAASEGEAMVMRA</sequence>
<reference evidence="2" key="1">
    <citation type="journal article" date="2023" name="Mol. Phylogenet. Evol.">
        <title>Genome-scale phylogeny and comparative genomics of the fungal order Sordariales.</title>
        <authorList>
            <person name="Hensen N."/>
            <person name="Bonometti L."/>
            <person name="Westerberg I."/>
            <person name="Brannstrom I.O."/>
            <person name="Guillou S."/>
            <person name="Cros-Aarteil S."/>
            <person name="Calhoun S."/>
            <person name="Haridas S."/>
            <person name="Kuo A."/>
            <person name="Mondo S."/>
            <person name="Pangilinan J."/>
            <person name="Riley R."/>
            <person name="LaButti K."/>
            <person name="Andreopoulos B."/>
            <person name="Lipzen A."/>
            <person name="Chen C."/>
            <person name="Yan M."/>
            <person name="Daum C."/>
            <person name="Ng V."/>
            <person name="Clum A."/>
            <person name="Steindorff A."/>
            <person name="Ohm R.A."/>
            <person name="Martin F."/>
            <person name="Silar P."/>
            <person name="Natvig D.O."/>
            <person name="Lalanne C."/>
            <person name="Gautier V."/>
            <person name="Ament-Velasquez S.L."/>
            <person name="Kruys A."/>
            <person name="Hutchinson M.I."/>
            <person name="Powell A.J."/>
            <person name="Barry K."/>
            <person name="Miller A.N."/>
            <person name="Grigoriev I.V."/>
            <person name="Debuchy R."/>
            <person name="Gladieux P."/>
            <person name="Hiltunen Thoren M."/>
            <person name="Johannesson H."/>
        </authorList>
    </citation>
    <scope>NUCLEOTIDE SEQUENCE</scope>
    <source>
        <strain evidence="2">PSN243</strain>
    </source>
</reference>
<feature type="region of interest" description="Disordered" evidence="1">
    <location>
        <begin position="270"/>
        <end position="293"/>
    </location>
</feature>
<reference evidence="2" key="2">
    <citation type="submission" date="2023-05" db="EMBL/GenBank/DDBJ databases">
        <authorList>
            <consortium name="Lawrence Berkeley National Laboratory"/>
            <person name="Steindorff A."/>
            <person name="Hensen N."/>
            <person name="Bonometti L."/>
            <person name="Westerberg I."/>
            <person name="Brannstrom I.O."/>
            <person name="Guillou S."/>
            <person name="Cros-Aarteil S."/>
            <person name="Calhoun S."/>
            <person name="Haridas S."/>
            <person name="Kuo A."/>
            <person name="Mondo S."/>
            <person name="Pangilinan J."/>
            <person name="Riley R."/>
            <person name="Labutti K."/>
            <person name="Andreopoulos B."/>
            <person name="Lipzen A."/>
            <person name="Chen C."/>
            <person name="Yanf M."/>
            <person name="Daum C."/>
            <person name="Ng V."/>
            <person name="Clum A."/>
            <person name="Ohm R."/>
            <person name="Martin F."/>
            <person name="Silar P."/>
            <person name="Natvig D."/>
            <person name="Lalanne C."/>
            <person name="Gautier V."/>
            <person name="Ament-Velasquez S.L."/>
            <person name="Kruys A."/>
            <person name="Hutchinson M.I."/>
            <person name="Powell A.J."/>
            <person name="Barry K."/>
            <person name="Miller A.N."/>
            <person name="Grigoriev I.V."/>
            <person name="Debuchy R."/>
            <person name="Gladieux P."/>
            <person name="Thoren M.H."/>
            <person name="Johannesson H."/>
        </authorList>
    </citation>
    <scope>NUCLEOTIDE SEQUENCE</scope>
    <source>
        <strain evidence="2">PSN243</strain>
    </source>
</reference>
<evidence type="ECO:0008006" key="4">
    <source>
        <dbReference type="Google" id="ProtNLM"/>
    </source>
</evidence>
<comment type="caution">
    <text evidence="2">The sequence shown here is derived from an EMBL/GenBank/DDBJ whole genome shotgun (WGS) entry which is preliminary data.</text>
</comment>
<feature type="compositionally biased region" description="Low complexity" evidence="1">
    <location>
        <begin position="281"/>
        <end position="293"/>
    </location>
</feature>
<dbReference type="EMBL" id="MU866014">
    <property type="protein sequence ID" value="KAK4442495.1"/>
    <property type="molecule type" value="Genomic_DNA"/>
</dbReference>
<protein>
    <recommendedName>
        <fullName evidence="4">C2H2-type domain-containing protein</fullName>
    </recommendedName>
</protein>